<organism evidence="1 2">
    <name type="scientific">Corynebacterium mustelae</name>
    <dbReference type="NCBI Taxonomy" id="571915"/>
    <lineage>
        <taxon>Bacteria</taxon>
        <taxon>Bacillati</taxon>
        <taxon>Actinomycetota</taxon>
        <taxon>Actinomycetes</taxon>
        <taxon>Mycobacteriales</taxon>
        <taxon>Corynebacteriaceae</taxon>
        <taxon>Corynebacterium</taxon>
    </lineage>
</organism>
<gene>
    <name evidence="1" type="ORF">CMUST_10005</name>
</gene>
<evidence type="ECO:0000313" key="1">
    <source>
        <dbReference type="EMBL" id="AKK06317.1"/>
    </source>
</evidence>
<dbReference type="EMBL" id="CP011542">
    <property type="protein sequence ID" value="AKK06317.1"/>
    <property type="molecule type" value="Genomic_DNA"/>
</dbReference>
<sequence>MIALVLVIIIVGVTLKIVLPTRAFHAVTAGTVLVAVPLAVWNIRDLTELFVLVKHQRAYEQPLATDYDLLTAPPLEFAPDYNIRYCTVFRFTSRTGETLHRSVFEKAFTDATITITDTRTQTVITTEKYLDRKYFDSVWADPYDTNVTVPSRPTQLPWTLRTRTYTIAITIPHSPELEAIIAHYSLDVVAQQGLHADL</sequence>
<dbReference type="Proteomes" id="UP000035199">
    <property type="component" value="Chromosome"/>
</dbReference>
<dbReference type="STRING" id="571915.CMUST_10005"/>
<accession>A0A0G3H5C7</accession>
<reference evidence="2" key="2">
    <citation type="submission" date="2015-05" db="EMBL/GenBank/DDBJ databases">
        <title>Complete genome sequence of Corynebacterium mustelae DSM 45274, isolated from various tissues of a male ferret with lethal sepsis.</title>
        <authorList>
            <person name="Ruckert C."/>
            <person name="Albersmeier A."/>
            <person name="Winkler A."/>
            <person name="Tauch A."/>
        </authorList>
    </citation>
    <scope>NUCLEOTIDE SEQUENCE [LARGE SCALE GENOMIC DNA]</scope>
    <source>
        <strain evidence="2">DSM 45274</strain>
    </source>
</reference>
<name>A0A0G3H5C7_9CORY</name>
<dbReference type="RefSeq" id="WP_047262368.1">
    <property type="nucleotide sequence ID" value="NZ_CP011542.1"/>
</dbReference>
<dbReference type="PATRIC" id="fig|571915.4.peg.2124"/>
<dbReference type="KEGG" id="cmv:CMUST_10005"/>
<keyword evidence="2" id="KW-1185">Reference proteome</keyword>
<dbReference type="AlphaFoldDB" id="A0A0G3H5C7"/>
<reference evidence="1 2" key="1">
    <citation type="journal article" date="2015" name="Genome Announc.">
        <title>Complete Genome Sequence of the Type Strain Corynebacterium mustelae DSM 45274, Isolated from Various Tissues of a Male Ferret with Lethal Sepsis.</title>
        <authorList>
            <person name="Ruckert C."/>
            <person name="Eimer J."/>
            <person name="Winkler A."/>
            <person name="Tauch A."/>
        </authorList>
    </citation>
    <scope>NUCLEOTIDE SEQUENCE [LARGE SCALE GENOMIC DNA]</scope>
    <source>
        <strain evidence="1 2">DSM 45274</strain>
    </source>
</reference>
<proteinExistence type="predicted"/>
<evidence type="ECO:0000313" key="2">
    <source>
        <dbReference type="Proteomes" id="UP000035199"/>
    </source>
</evidence>
<protein>
    <submittedName>
        <fullName evidence="1">Uncharacterized protein</fullName>
    </submittedName>
</protein>